<keyword evidence="4 6" id="KW-1133">Transmembrane helix</keyword>
<dbReference type="PIRSF" id="PIRSF035875">
    <property type="entry name" value="RNase_BN"/>
    <property type="match status" value="1"/>
</dbReference>
<dbReference type="PANTHER" id="PTHR30213:SF0">
    <property type="entry name" value="UPF0761 MEMBRANE PROTEIN YIHY"/>
    <property type="match status" value="1"/>
</dbReference>
<dbReference type="RefSeq" id="WP_257596190.1">
    <property type="nucleotide sequence ID" value="NZ_JANKHH010000005.1"/>
</dbReference>
<name>A0ABT1XRZ8_9SPHN</name>
<protein>
    <submittedName>
        <fullName evidence="7">YihY/virulence factor BrkB family protein</fullName>
    </submittedName>
</protein>
<evidence type="ECO:0000256" key="5">
    <source>
        <dbReference type="ARBA" id="ARBA00023136"/>
    </source>
</evidence>
<evidence type="ECO:0000256" key="6">
    <source>
        <dbReference type="SAM" id="Phobius"/>
    </source>
</evidence>
<evidence type="ECO:0000313" key="8">
    <source>
        <dbReference type="Proteomes" id="UP001206067"/>
    </source>
</evidence>
<comment type="caution">
    <text evidence="7">The sequence shown here is derived from an EMBL/GenBank/DDBJ whole genome shotgun (WGS) entry which is preliminary data.</text>
</comment>
<reference evidence="7 8" key="1">
    <citation type="submission" date="2022-08" db="EMBL/GenBank/DDBJ databases">
        <title>Polyphasic taxonomy analysis of Qipengyuania sp.RS5-5.</title>
        <authorList>
            <person name="Xamxidin M."/>
            <person name="Wu M."/>
        </authorList>
    </citation>
    <scope>NUCLEOTIDE SEQUENCE [LARGE SCALE GENOMIC DNA]</scope>
    <source>
        <strain evidence="7 8">RS5-5</strain>
    </source>
</reference>
<feature type="transmembrane region" description="Helical" evidence="6">
    <location>
        <begin position="125"/>
        <end position="145"/>
    </location>
</feature>
<dbReference type="InterPro" id="IPR017039">
    <property type="entry name" value="Virul_fac_BrkB"/>
</dbReference>
<evidence type="ECO:0000313" key="7">
    <source>
        <dbReference type="EMBL" id="MCR2834387.1"/>
    </source>
</evidence>
<feature type="transmembrane region" description="Helical" evidence="6">
    <location>
        <begin position="64"/>
        <end position="86"/>
    </location>
</feature>
<dbReference type="EMBL" id="JANKHH010000005">
    <property type="protein sequence ID" value="MCR2834387.1"/>
    <property type="molecule type" value="Genomic_DNA"/>
</dbReference>
<evidence type="ECO:0000256" key="4">
    <source>
        <dbReference type="ARBA" id="ARBA00022989"/>
    </source>
</evidence>
<keyword evidence="8" id="KW-1185">Reference proteome</keyword>
<comment type="subcellular location">
    <subcellularLocation>
        <location evidence="1">Cell membrane</location>
        <topology evidence="1">Multi-pass membrane protein</topology>
    </subcellularLocation>
</comment>
<feature type="transmembrane region" description="Helical" evidence="6">
    <location>
        <begin position="166"/>
        <end position="192"/>
    </location>
</feature>
<gene>
    <name evidence="7" type="ORF">NSO95_10560</name>
</gene>
<feature type="transmembrane region" description="Helical" evidence="6">
    <location>
        <begin position="278"/>
        <end position="300"/>
    </location>
</feature>
<evidence type="ECO:0000256" key="3">
    <source>
        <dbReference type="ARBA" id="ARBA00022692"/>
    </source>
</evidence>
<evidence type="ECO:0000256" key="1">
    <source>
        <dbReference type="ARBA" id="ARBA00004651"/>
    </source>
</evidence>
<sequence length="327" mass="35796">MENAAHQPEEPLVRSFSPEARRRAARNLRQRVNHSVGPGSRAFDVFKRTALGAWNDGFIHAGNLAYMAVLAIFPFFITGAALFSALGEEGEREALIETVLYALPPVVGNVIEPVARDVLDARSGWLLWAGALVGLWTVGSLIETIRDILRRAYGTRATLAFWRSRLMSSGIIVAAVIVLLLSLIAQVLIGAAQQVIDAYMPEFGDAIGSLEFTRLIPALGLFGSIYFLFYSLTPQRYRARRYPKWPGALATTLWWIGVSIAMPPVLHNFFAYDLTYGALSGIMIALFFFWLVGLGLVVGAELNAALAVSPEEEAAERAKAEVEKDGP</sequence>
<dbReference type="Proteomes" id="UP001206067">
    <property type="component" value="Unassembled WGS sequence"/>
</dbReference>
<dbReference type="Pfam" id="PF03631">
    <property type="entry name" value="Virul_fac_BrkB"/>
    <property type="match status" value="1"/>
</dbReference>
<keyword evidence="2" id="KW-1003">Cell membrane</keyword>
<feature type="transmembrane region" description="Helical" evidence="6">
    <location>
        <begin position="245"/>
        <end position="266"/>
    </location>
</feature>
<keyword evidence="3 6" id="KW-0812">Transmembrane</keyword>
<keyword evidence="5 6" id="KW-0472">Membrane</keyword>
<organism evidence="7 8">
    <name type="scientific">Parerythrobacter lacustris</name>
    <dbReference type="NCBI Taxonomy" id="2969984"/>
    <lineage>
        <taxon>Bacteria</taxon>
        <taxon>Pseudomonadati</taxon>
        <taxon>Pseudomonadota</taxon>
        <taxon>Alphaproteobacteria</taxon>
        <taxon>Sphingomonadales</taxon>
        <taxon>Erythrobacteraceae</taxon>
        <taxon>Parerythrobacter</taxon>
    </lineage>
</organism>
<evidence type="ECO:0000256" key="2">
    <source>
        <dbReference type="ARBA" id="ARBA00022475"/>
    </source>
</evidence>
<feature type="transmembrane region" description="Helical" evidence="6">
    <location>
        <begin position="212"/>
        <end position="233"/>
    </location>
</feature>
<dbReference type="PANTHER" id="PTHR30213">
    <property type="entry name" value="INNER MEMBRANE PROTEIN YHJD"/>
    <property type="match status" value="1"/>
</dbReference>
<proteinExistence type="predicted"/>
<accession>A0ABT1XRZ8</accession>